<organism evidence="3 4">
    <name type="scientific">Solidesulfovibrio aerotolerans</name>
    <dbReference type="NCBI Taxonomy" id="295255"/>
    <lineage>
        <taxon>Bacteria</taxon>
        <taxon>Pseudomonadati</taxon>
        <taxon>Thermodesulfobacteriota</taxon>
        <taxon>Desulfovibrionia</taxon>
        <taxon>Desulfovibrionales</taxon>
        <taxon>Desulfovibrionaceae</taxon>
        <taxon>Solidesulfovibrio</taxon>
    </lineage>
</organism>
<dbReference type="SUPFAM" id="SSF53850">
    <property type="entry name" value="Periplasmic binding protein-like II"/>
    <property type="match status" value="1"/>
</dbReference>
<feature type="chain" id="PRO_5028828351" evidence="2">
    <location>
        <begin position="33"/>
        <end position="285"/>
    </location>
</feature>
<keyword evidence="4" id="KW-1185">Reference proteome</keyword>
<dbReference type="InterPro" id="IPR050682">
    <property type="entry name" value="ModA/WtpA"/>
</dbReference>
<dbReference type="PANTHER" id="PTHR30632:SF0">
    <property type="entry name" value="SULFATE-BINDING PROTEIN"/>
    <property type="match status" value="1"/>
</dbReference>
<dbReference type="GO" id="GO:0030973">
    <property type="term" value="F:molybdate ion binding"/>
    <property type="evidence" value="ECO:0007669"/>
    <property type="project" value="TreeGrafter"/>
</dbReference>
<sequence>MDKGSGLGRRQFLKMAALSAGGALCAAAPAQAQAQAAGEVLQVWSCGGLAEAMLPANADFEAASGARVVYTGAFAAALGKSLLGSAITDVFAGRVLDLAKKLRAEGRMAWFKPLCFTQYVLVTPKGNPAGITSVADLARPGVKVVLAPEASPPGGAAALKILEKAGILEAARKNAVTLGSCVQRTMDDIVSGRGDAAIVELRLTRLPAFAGRMDVVSIDQGLFPPPPMTFTVGVMTSTTKRPLAEAYAAHLLSPAGQSQFERMGFVPALSNKGQQLVEKYGVKDV</sequence>
<dbReference type="Gene3D" id="3.40.190.10">
    <property type="entry name" value="Periplasmic binding protein-like II"/>
    <property type="match status" value="2"/>
</dbReference>
<dbReference type="Pfam" id="PF13531">
    <property type="entry name" value="SBP_bac_11"/>
    <property type="match status" value="1"/>
</dbReference>
<comment type="caution">
    <text evidence="3">The sequence shown here is derived from an EMBL/GenBank/DDBJ whole genome shotgun (WGS) entry which is preliminary data.</text>
</comment>
<dbReference type="OrthoDB" id="9786399at2"/>
<dbReference type="GO" id="GO:0051536">
    <property type="term" value="F:iron-sulfur cluster binding"/>
    <property type="evidence" value="ECO:0007669"/>
    <property type="project" value="UniProtKB-KW"/>
</dbReference>
<evidence type="ECO:0000313" key="4">
    <source>
        <dbReference type="Proteomes" id="UP000482487"/>
    </source>
</evidence>
<gene>
    <name evidence="3" type="ORF">GTA51_02150</name>
</gene>
<dbReference type="InterPro" id="IPR006311">
    <property type="entry name" value="TAT_signal"/>
</dbReference>
<dbReference type="EMBL" id="WVUD01000002">
    <property type="protein sequence ID" value="MYL81939.1"/>
    <property type="molecule type" value="Genomic_DNA"/>
</dbReference>
<reference evidence="3 4" key="1">
    <citation type="submission" date="2020-01" db="EMBL/GenBank/DDBJ databases">
        <title>Genome sequence of Desulfovibrio aerotolerans DSM 16695(T).</title>
        <authorList>
            <person name="Karnachuk O."/>
            <person name="Avakyan M."/>
            <person name="Mardanov A."/>
            <person name="Kadnikov V."/>
            <person name="Ravin N."/>
        </authorList>
    </citation>
    <scope>NUCLEOTIDE SEQUENCE [LARGE SCALE GENOMIC DNA]</scope>
    <source>
        <strain evidence="3 4">DSM 16695</strain>
    </source>
</reference>
<feature type="signal peptide" evidence="2">
    <location>
        <begin position="1"/>
        <end position="32"/>
    </location>
</feature>
<keyword evidence="1" id="KW-0411">Iron-sulfur</keyword>
<keyword evidence="1" id="KW-0408">Iron</keyword>
<dbReference type="PANTHER" id="PTHR30632">
    <property type="entry name" value="MOLYBDATE-BINDING PERIPLASMIC PROTEIN"/>
    <property type="match status" value="1"/>
</dbReference>
<proteinExistence type="predicted"/>
<dbReference type="PROSITE" id="PS51318">
    <property type="entry name" value="TAT"/>
    <property type="match status" value="1"/>
</dbReference>
<dbReference type="Proteomes" id="UP000482487">
    <property type="component" value="Unassembled WGS sequence"/>
</dbReference>
<protein>
    <submittedName>
        <fullName evidence="3">Solute-binding protein</fullName>
    </submittedName>
</protein>
<accession>A0A7C9ILM7</accession>
<evidence type="ECO:0000256" key="1">
    <source>
        <dbReference type="ARBA" id="ARBA00023014"/>
    </source>
</evidence>
<dbReference type="RefSeq" id="WP_160958286.1">
    <property type="nucleotide sequence ID" value="NZ_WVUD01000002.1"/>
</dbReference>
<keyword evidence="2" id="KW-0732">Signal</keyword>
<dbReference type="AlphaFoldDB" id="A0A7C9ILM7"/>
<evidence type="ECO:0000256" key="2">
    <source>
        <dbReference type="SAM" id="SignalP"/>
    </source>
</evidence>
<keyword evidence="1" id="KW-0479">Metal-binding</keyword>
<evidence type="ECO:0000313" key="3">
    <source>
        <dbReference type="EMBL" id="MYL81939.1"/>
    </source>
</evidence>
<dbReference type="GO" id="GO:0015689">
    <property type="term" value="P:molybdate ion transport"/>
    <property type="evidence" value="ECO:0007669"/>
    <property type="project" value="TreeGrafter"/>
</dbReference>
<name>A0A7C9ILM7_9BACT</name>